<feature type="signal peptide" evidence="3">
    <location>
        <begin position="1"/>
        <end position="37"/>
    </location>
</feature>
<protein>
    <recommendedName>
        <fullName evidence="5">Curlin</fullName>
    </recommendedName>
</protein>
<evidence type="ECO:0000256" key="3">
    <source>
        <dbReference type="SAM" id="SignalP"/>
    </source>
</evidence>
<sequence length="182" mass="19686">MKHYSYRLRTTTANRIRCRAAITIAIALLTFSSVLQANENASDLFNRSARVTQFAAIDNAALHSNLSIIRQQGNNNKASVAQSRSVSYQLSNFAYIDQIGNGNQASIMQSNGNNTGIIWQVGDDNTASINQQGNSSSFKADIYQNGFKGDVSISQSGSGLRGVSVQQQNLSGNARPVTIDTY</sequence>
<evidence type="ECO:0000256" key="1">
    <source>
        <dbReference type="ARBA" id="ARBA00009766"/>
    </source>
</evidence>
<gene>
    <name evidence="4" type="ORF">DEO68_12900</name>
</gene>
<name>A0A3D0KHK2_9GAMM</name>
<dbReference type="InterPro" id="IPR009742">
    <property type="entry name" value="Curlin_rpt"/>
</dbReference>
<dbReference type="Pfam" id="PF07012">
    <property type="entry name" value="Curlin_rpt"/>
    <property type="match status" value="1"/>
</dbReference>
<organism evidence="4">
    <name type="scientific">Halomonas campaniensis</name>
    <dbReference type="NCBI Taxonomy" id="213554"/>
    <lineage>
        <taxon>Bacteria</taxon>
        <taxon>Pseudomonadati</taxon>
        <taxon>Pseudomonadota</taxon>
        <taxon>Gammaproteobacteria</taxon>
        <taxon>Oceanospirillales</taxon>
        <taxon>Halomonadaceae</taxon>
        <taxon>Halomonas</taxon>
    </lineage>
</organism>
<evidence type="ECO:0000256" key="2">
    <source>
        <dbReference type="ARBA" id="ARBA00022729"/>
    </source>
</evidence>
<accession>A0A3D0KHK2</accession>
<dbReference type="EMBL" id="DOTR01000072">
    <property type="protein sequence ID" value="HCA03042.1"/>
    <property type="molecule type" value="Genomic_DNA"/>
</dbReference>
<proteinExistence type="inferred from homology"/>
<dbReference type="GO" id="GO:0007155">
    <property type="term" value="P:cell adhesion"/>
    <property type="evidence" value="ECO:0007669"/>
    <property type="project" value="InterPro"/>
</dbReference>
<keyword evidence="2 3" id="KW-0732">Signal</keyword>
<comment type="similarity">
    <text evidence="1">Belongs to the CsgA/CsgB family.</text>
</comment>
<dbReference type="GO" id="GO:0009289">
    <property type="term" value="C:pilus"/>
    <property type="evidence" value="ECO:0007669"/>
    <property type="project" value="InterPro"/>
</dbReference>
<feature type="chain" id="PRO_5017677032" description="Curlin" evidence="3">
    <location>
        <begin position="38"/>
        <end position="182"/>
    </location>
</feature>
<evidence type="ECO:0008006" key="5">
    <source>
        <dbReference type="Google" id="ProtNLM"/>
    </source>
</evidence>
<comment type="caution">
    <text evidence="4">The sequence shown here is derived from an EMBL/GenBank/DDBJ whole genome shotgun (WGS) entry which is preliminary data.</text>
</comment>
<dbReference type="AlphaFoldDB" id="A0A3D0KHK2"/>
<evidence type="ECO:0000313" key="4">
    <source>
        <dbReference type="EMBL" id="HCA03042.1"/>
    </source>
</evidence>
<reference evidence="4" key="1">
    <citation type="journal article" date="2018" name="Nat. Biotechnol.">
        <title>A standardized bacterial taxonomy based on genome phylogeny substantially revises the tree of life.</title>
        <authorList>
            <person name="Parks D.H."/>
            <person name="Chuvochina M."/>
            <person name="Waite D.W."/>
            <person name="Rinke C."/>
            <person name="Skarshewski A."/>
            <person name="Chaumeil P.A."/>
            <person name="Hugenholtz P."/>
        </authorList>
    </citation>
    <scope>NUCLEOTIDE SEQUENCE [LARGE SCALE GENOMIC DNA]</scope>
    <source>
        <strain evidence="4">UBA11284</strain>
    </source>
</reference>